<accession>A0A0E9R6K5</accession>
<feature type="transmembrane region" description="Helical" evidence="1">
    <location>
        <begin position="19"/>
        <end position="36"/>
    </location>
</feature>
<evidence type="ECO:0000256" key="1">
    <source>
        <dbReference type="SAM" id="Phobius"/>
    </source>
</evidence>
<keyword evidence="1" id="KW-0812">Transmembrane</keyword>
<keyword evidence="1" id="KW-1133">Transmembrane helix</keyword>
<protein>
    <submittedName>
        <fullName evidence="2">Uncharacterized protein</fullName>
    </submittedName>
</protein>
<dbReference type="EMBL" id="GBXM01084457">
    <property type="protein sequence ID" value="JAH24120.1"/>
    <property type="molecule type" value="Transcribed_RNA"/>
</dbReference>
<reference evidence="2" key="2">
    <citation type="journal article" date="2015" name="Fish Shellfish Immunol.">
        <title>Early steps in the European eel (Anguilla anguilla)-Vibrio vulnificus interaction in the gills: Role of the RtxA13 toxin.</title>
        <authorList>
            <person name="Callol A."/>
            <person name="Pajuelo D."/>
            <person name="Ebbesson L."/>
            <person name="Teles M."/>
            <person name="MacKenzie S."/>
            <person name="Amaro C."/>
        </authorList>
    </citation>
    <scope>NUCLEOTIDE SEQUENCE</scope>
</reference>
<sequence length="44" mass="5371">MHIAMFICLLLNLPYMVQFRYIFLIVMFLCVYICSFDRTNFRLG</sequence>
<evidence type="ECO:0000313" key="2">
    <source>
        <dbReference type="EMBL" id="JAH24120.1"/>
    </source>
</evidence>
<name>A0A0E9R6K5_ANGAN</name>
<keyword evidence="1" id="KW-0472">Membrane</keyword>
<dbReference type="AlphaFoldDB" id="A0A0E9R6K5"/>
<proteinExistence type="predicted"/>
<reference evidence="2" key="1">
    <citation type="submission" date="2014-11" db="EMBL/GenBank/DDBJ databases">
        <authorList>
            <person name="Amaro Gonzalez C."/>
        </authorList>
    </citation>
    <scope>NUCLEOTIDE SEQUENCE</scope>
</reference>
<organism evidence="2">
    <name type="scientific">Anguilla anguilla</name>
    <name type="common">European freshwater eel</name>
    <name type="synonym">Muraena anguilla</name>
    <dbReference type="NCBI Taxonomy" id="7936"/>
    <lineage>
        <taxon>Eukaryota</taxon>
        <taxon>Metazoa</taxon>
        <taxon>Chordata</taxon>
        <taxon>Craniata</taxon>
        <taxon>Vertebrata</taxon>
        <taxon>Euteleostomi</taxon>
        <taxon>Actinopterygii</taxon>
        <taxon>Neopterygii</taxon>
        <taxon>Teleostei</taxon>
        <taxon>Anguilliformes</taxon>
        <taxon>Anguillidae</taxon>
        <taxon>Anguilla</taxon>
    </lineage>
</organism>